<name>E7RZR5_9BURK</name>
<dbReference type="HOGENOM" id="CLU_3201478_0_0_4"/>
<comment type="caution">
    <text evidence="1">The sequence shown here is derived from an EMBL/GenBank/DDBJ whole genome shotgun (WGS) entry which is preliminary data.</text>
</comment>
<accession>E7RZR5</accession>
<dbReference type="Proteomes" id="UP000011021">
    <property type="component" value="Unassembled WGS sequence"/>
</dbReference>
<evidence type="ECO:0000313" key="2">
    <source>
        <dbReference type="Proteomes" id="UP000011021"/>
    </source>
</evidence>
<gene>
    <name evidence="1" type="ORF">HMPREF0551_2179</name>
</gene>
<reference evidence="1 2" key="1">
    <citation type="submission" date="2010-12" db="EMBL/GenBank/DDBJ databases">
        <authorList>
            <person name="Muzny D."/>
            <person name="Qin X."/>
            <person name="Deng J."/>
            <person name="Jiang H."/>
            <person name="Liu Y."/>
            <person name="Qu J."/>
            <person name="Song X.-Z."/>
            <person name="Zhang L."/>
            <person name="Thornton R."/>
            <person name="Coyle M."/>
            <person name="Francisco L."/>
            <person name="Jackson L."/>
            <person name="Javaid M."/>
            <person name="Korchina V."/>
            <person name="Kovar C."/>
            <person name="Mata R."/>
            <person name="Mathew T."/>
            <person name="Ngo R."/>
            <person name="Nguyen L."/>
            <person name="Nguyen N."/>
            <person name="Okwuonu G."/>
            <person name="Ongeri F."/>
            <person name="Pham C."/>
            <person name="Simmons D."/>
            <person name="Wilczek-Boney K."/>
            <person name="Hale W."/>
            <person name="Jakkamsetti A."/>
            <person name="Pham P."/>
            <person name="Ruth R."/>
            <person name="San Lucas F."/>
            <person name="Warren J."/>
            <person name="Zhang J."/>
            <person name="Zhao Z."/>
            <person name="Zhou C."/>
            <person name="Zhu D."/>
            <person name="Lee S."/>
            <person name="Bess C."/>
            <person name="Blankenburg K."/>
            <person name="Forbes L."/>
            <person name="Fu Q."/>
            <person name="Gubbala S."/>
            <person name="Hirani K."/>
            <person name="Jayaseelan J.C."/>
            <person name="Lara F."/>
            <person name="Munidasa M."/>
            <person name="Palculict T."/>
            <person name="Patil S."/>
            <person name="Pu L.-L."/>
            <person name="Saada N."/>
            <person name="Tang L."/>
            <person name="Weissenberger G."/>
            <person name="Zhu Y."/>
            <person name="Hemphill L."/>
            <person name="Shang Y."/>
            <person name="Youmans B."/>
            <person name="Ayvaz T."/>
            <person name="Ross M."/>
            <person name="Santibanez J."/>
            <person name="Aqrawi P."/>
            <person name="Gross S."/>
            <person name="Joshi V."/>
            <person name="Fowler G."/>
            <person name="Nazareth L."/>
            <person name="Reid J."/>
            <person name="Worley K."/>
            <person name="Petrosino J."/>
            <person name="Highlander S."/>
            <person name="Gibbs R."/>
        </authorList>
    </citation>
    <scope>NUCLEOTIDE SEQUENCE [LARGE SCALE GENOMIC DNA]</scope>
    <source>
        <strain evidence="1 2">ATCC 51599</strain>
    </source>
</reference>
<keyword evidence="2" id="KW-1185">Reference proteome</keyword>
<evidence type="ECO:0000313" key="1">
    <source>
        <dbReference type="EMBL" id="EFV94064.1"/>
    </source>
</evidence>
<dbReference type="AlphaFoldDB" id="E7RZR5"/>
<protein>
    <submittedName>
        <fullName evidence="1">Uncharacterized protein</fullName>
    </submittedName>
</protein>
<proteinExistence type="predicted"/>
<organism evidence="1 2">
    <name type="scientific">Lautropia mirabilis ATCC 51599</name>
    <dbReference type="NCBI Taxonomy" id="887898"/>
    <lineage>
        <taxon>Bacteria</taxon>
        <taxon>Pseudomonadati</taxon>
        <taxon>Pseudomonadota</taxon>
        <taxon>Betaproteobacteria</taxon>
        <taxon>Burkholderiales</taxon>
        <taxon>Burkholderiaceae</taxon>
        <taxon>Lautropia</taxon>
    </lineage>
</organism>
<sequence length="45" mass="5048">MGLNVFHMFENLHDVCLEDGRLLVMPCNDGCKELHPDIGTPHEIG</sequence>
<dbReference type="EMBL" id="AEQP01000022">
    <property type="protein sequence ID" value="EFV94064.1"/>
    <property type="molecule type" value="Genomic_DNA"/>
</dbReference>